<dbReference type="InterPro" id="IPR006899">
    <property type="entry name" value="HNF-1_N"/>
</dbReference>
<feature type="region of interest" description="Disordered" evidence="2">
    <location>
        <begin position="123"/>
        <end position="166"/>
    </location>
</feature>
<dbReference type="InterPro" id="IPR039066">
    <property type="entry name" value="HNF-1"/>
</dbReference>
<dbReference type="Proteomes" id="UP000327468">
    <property type="component" value="Chromosome 8"/>
</dbReference>
<keyword evidence="5" id="KW-1185">Reference proteome</keyword>
<accession>A0A5N5NNY6</accession>
<dbReference type="EMBL" id="VFJC01000009">
    <property type="protein sequence ID" value="KAB5567936.1"/>
    <property type="molecule type" value="Genomic_DNA"/>
</dbReference>
<feature type="domain" description="POU-specific atypical" evidence="3">
    <location>
        <begin position="76"/>
        <end position="166"/>
    </location>
</feature>
<dbReference type="GO" id="GO:0000978">
    <property type="term" value="F:RNA polymerase II cis-regulatory region sequence-specific DNA binding"/>
    <property type="evidence" value="ECO:0007669"/>
    <property type="project" value="TreeGrafter"/>
</dbReference>
<sequence>MKPSRGPKTATTALLSAGLGVTREVLIQAISELEGSGTERNGGGRWRPEQTAWKQRRRTDGELEGGDSDFPPPIFREIEKLPPEEAARQRAEVEQLLQEDPWRVAKMIKSYMQQHNLPQREVVEADGTGDQSHLSQHLNKGTPMKNQKRAALQLSRVKKQGEISQA</sequence>
<reference evidence="4 5" key="1">
    <citation type="submission" date="2019-06" db="EMBL/GenBank/DDBJ databases">
        <title>A chromosome-scale genome assembly of the striped catfish, Pangasianodon hypophthalmus.</title>
        <authorList>
            <person name="Wen M."/>
            <person name="Zahm M."/>
            <person name="Roques C."/>
            <person name="Cabau C."/>
            <person name="Klopp C."/>
            <person name="Donnadieu C."/>
            <person name="Jouanno E."/>
            <person name="Avarre J.-C."/>
            <person name="Campet M."/>
            <person name="Ha T.T.T."/>
            <person name="Dugue R."/>
            <person name="Lampietro C."/>
            <person name="Louis A."/>
            <person name="Herpin A."/>
            <person name="Echchiki A."/>
            <person name="Berthelot C."/>
            <person name="Parey E."/>
            <person name="Roest-Crollius H."/>
            <person name="Braasch I."/>
            <person name="Postlethwait J."/>
            <person name="Bobe J."/>
            <person name="Montfort J."/>
            <person name="Bouchez O."/>
            <person name="Begum T."/>
            <person name="Schartl M."/>
            <person name="Guiguen Y."/>
        </authorList>
    </citation>
    <scope>NUCLEOTIDE SEQUENCE [LARGE SCALE GENOMIC DNA]</scope>
    <source>
        <strain evidence="4 5">Indonesia</strain>
        <tissue evidence="4">Blood</tissue>
    </source>
</reference>
<dbReference type="GO" id="GO:0001889">
    <property type="term" value="P:liver development"/>
    <property type="evidence" value="ECO:0007669"/>
    <property type="project" value="InterPro"/>
</dbReference>
<dbReference type="SUPFAM" id="SSF47413">
    <property type="entry name" value="lambda repressor-like DNA-binding domains"/>
    <property type="match status" value="1"/>
</dbReference>
<gene>
    <name evidence="4" type="ORF">PHYPO_G00238550</name>
</gene>
<evidence type="ECO:0000256" key="1">
    <source>
        <dbReference type="ARBA" id="ARBA00004123"/>
    </source>
</evidence>
<dbReference type="AlphaFoldDB" id="A0A5N5NNY6"/>
<feature type="region of interest" description="Disordered" evidence="2">
    <location>
        <begin position="33"/>
        <end position="74"/>
    </location>
</feature>
<dbReference type="GO" id="GO:0005634">
    <property type="term" value="C:nucleus"/>
    <property type="evidence" value="ECO:0007669"/>
    <property type="project" value="UniProtKB-SubCell"/>
</dbReference>
<dbReference type="Gene3D" id="1.10.260.40">
    <property type="entry name" value="lambda repressor-like DNA-binding domains"/>
    <property type="match status" value="1"/>
</dbReference>
<evidence type="ECO:0000256" key="2">
    <source>
        <dbReference type="SAM" id="MobiDB-lite"/>
    </source>
</evidence>
<dbReference type="GO" id="GO:0045893">
    <property type="term" value="P:positive regulation of DNA-templated transcription"/>
    <property type="evidence" value="ECO:0007669"/>
    <property type="project" value="InterPro"/>
</dbReference>
<comment type="caution">
    <text evidence="4">The sequence shown here is derived from an EMBL/GenBank/DDBJ whole genome shotgun (WGS) entry which is preliminary data.</text>
</comment>
<dbReference type="InterPro" id="IPR044869">
    <property type="entry name" value="HNF-1_POU"/>
</dbReference>
<evidence type="ECO:0000259" key="3">
    <source>
        <dbReference type="PROSITE" id="PS51936"/>
    </source>
</evidence>
<dbReference type="GO" id="GO:0030073">
    <property type="term" value="P:insulin secretion"/>
    <property type="evidence" value="ECO:0007669"/>
    <property type="project" value="InterPro"/>
</dbReference>
<name>A0A5N5NNY6_PANHP</name>
<evidence type="ECO:0000313" key="5">
    <source>
        <dbReference type="Proteomes" id="UP000327468"/>
    </source>
</evidence>
<organism evidence="4 5">
    <name type="scientific">Pangasianodon hypophthalmus</name>
    <name type="common">Striped catfish</name>
    <name type="synonym">Helicophagus hypophthalmus</name>
    <dbReference type="NCBI Taxonomy" id="310915"/>
    <lineage>
        <taxon>Eukaryota</taxon>
        <taxon>Metazoa</taxon>
        <taxon>Chordata</taxon>
        <taxon>Craniata</taxon>
        <taxon>Vertebrata</taxon>
        <taxon>Euteleostomi</taxon>
        <taxon>Actinopterygii</taxon>
        <taxon>Neopterygii</taxon>
        <taxon>Teleostei</taxon>
        <taxon>Ostariophysi</taxon>
        <taxon>Siluriformes</taxon>
        <taxon>Pangasiidae</taxon>
        <taxon>Pangasianodon</taxon>
    </lineage>
</organism>
<dbReference type="Pfam" id="PF04814">
    <property type="entry name" value="HNF-1_N"/>
    <property type="match status" value="1"/>
</dbReference>
<evidence type="ECO:0000313" key="4">
    <source>
        <dbReference type="EMBL" id="KAB5567936.1"/>
    </source>
</evidence>
<protein>
    <recommendedName>
        <fullName evidence="3">POU-specific atypical domain-containing protein</fullName>
    </recommendedName>
</protein>
<dbReference type="PROSITE" id="PS51936">
    <property type="entry name" value="POU_4"/>
    <property type="match status" value="1"/>
</dbReference>
<dbReference type="InterPro" id="IPR010982">
    <property type="entry name" value="Lambda_DNA-bd_dom_sf"/>
</dbReference>
<proteinExistence type="predicted"/>
<comment type="subcellular location">
    <subcellularLocation>
        <location evidence="1">Nucleus</location>
    </subcellularLocation>
</comment>
<dbReference type="PANTHER" id="PTHR11568">
    <property type="entry name" value="HEPATOCYTE NUCLEAR FACTOR 1"/>
    <property type="match status" value="1"/>
</dbReference>
<dbReference type="PANTHER" id="PTHR11568:SF4">
    <property type="entry name" value="HEPATOCYTE NUCLEAR FACTOR 1-ALPHA"/>
    <property type="match status" value="1"/>
</dbReference>
<dbReference type="GO" id="GO:0000981">
    <property type="term" value="F:DNA-binding transcription factor activity, RNA polymerase II-specific"/>
    <property type="evidence" value="ECO:0007669"/>
    <property type="project" value="TreeGrafter"/>
</dbReference>
<dbReference type="GO" id="GO:0031016">
    <property type="term" value="P:pancreas development"/>
    <property type="evidence" value="ECO:0007669"/>
    <property type="project" value="InterPro"/>
</dbReference>
<feature type="compositionally biased region" description="Polar residues" evidence="2">
    <location>
        <begin position="129"/>
        <end position="139"/>
    </location>
</feature>